<feature type="domain" description="Ice-binding protein C-terminal" evidence="2">
    <location>
        <begin position="319"/>
        <end position="342"/>
    </location>
</feature>
<reference evidence="5" key="1">
    <citation type="submission" date="2017-02" db="EMBL/GenBank/DDBJ databases">
        <authorList>
            <person name="Varghese N."/>
            <person name="Submissions S."/>
        </authorList>
    </citation>
    <scope>NUCLEOTIDE SEQUENCE [LARGE SCALE GENOMIC DNA]</scope>
    <source>
        <strain evidence="5">UM2</strain>
    </source>
</reference>
<dbReference type="Proteomes" id="UP000189818">
    <property type="component" value="Unassembled WGS sequence"/>
</dbReference>
<dbReference type="RefSeq" id="WP_079648705.1">
    <property type="nucleotide sequence ID" value="NZ_FUYM01000005.1"/>
</dbReference>
<evidence type="ECO:0000313" key="5">
    <source>
        <dbReference type="Proteomes" id="UP000189818"/>
    </source>
</evidence>
<evidence type="ECO:0000256" key="1">
    <source>
        <dbReference type="SAM" id="SignalP"/>
    </source>
</evidence>
<feature type="signal peptide" evidence="1">
    <location>
        <begin position="1"/>
        <end position="25"/>
    </location>
</feature>
<dbReference type="Pfam" id="PF20597">
    <property type="entry name" value="pAdhesive_15"/>
    <property type="match status" value="1"/>
</dbReference>
<evidence type="ECO:0000313" key="4">
    <source>
        <dbReference type="EMBL" id="SKB73662.1"/>
    </source>
</evidence>
<dbReference type="NCBIfam" id="NF035944">
    <property type="entry name" value="PEPxxWA-CTERM"/>
    <property type="match status" value="1"/>
</dbReference>
<dbReference type="NCBIfam" id="TIGR04215">
    <property type="entry name" value="choice_anch_A"/>
    <property type="match status" value="1"/>
</dbReference>
<accession>A0A1T5DPU0</accession>
<proteinExistence type="predicted"/>
<gene>
    <name evidence="4" type="ORF">SAMN06295920_105353</name>
</gene>
<keyword evidence="1" id="KW-0732">Signal</keyword>
<dbReference type="InterPro" id="IPR026588">
    <property type="entry name" value="Choice_anch_A"/>
</dbReference>
<dbReference type="InterPro" id="IPR013424">
    <property type="entry name" value="Ice-binding_C"/>
</dbReference>
<sequence length="352" mass="36391">MRGFRAFPIIVAGLMAVAHAGQASAALVGQSVSTGIAALKEWNVVSFNNFTSYNHVDGRVFAGGSFTAGGNFTIQNNNIPSSSYGTPALTVVGSAALNGSINAGGGISVGGSVSGSFNNNGQNVVTYGGSSSAWANNTTFTKGASDFTSTLQNQSNDIKASLISLSQNLAALGNTSGVSVGGDSNNQQITVTGSGLQVLNWSEAMFEGNSNQQLLVSLPSDATLVINVAGTDIDFNRNFNRFSGDNRVLFNFYEANTVDIGRQFSGSILGVFADITGGNSGNIDGTVIGNNVRQNSNGEIHNNYFQGDLSSINGPVSVAPEPSTWAMLILGFGLVGAMMRSRNRRTLVIQAA</sequence>
<dbReference type="STRING" id="439228.SAMN06295920_105353"/>
<evidence type="ECO:0000259" key="3">
    <source>
        <dbReference type="Pfam" id="PF20597"/>
    </source>
</evidence>
<dbReference type="Pfam" id="PF07589">
    <property type="entry name" value="PEP-CTERM"/>
    <property type="match status" value="1"/>
</dbReference>
<protein>
    <submittedName>
        <fullName evidence="4">PEP-CTERM protein-sorting domain-containing protein/choice-of-anchor A domain-containing protein</fullName>
    </submittedName>
</protein>
<keyword evidence="5" id="KW-1185">Reference proteome</keyword>
<dbReference type="NCBIfam" id="TIGR02595">
    <property type="entry name" value="PEP_CTERM"/>
    <property type="match status" value="1"/>
</dbReference>
<evidence type="ECO:0000259" key="2">
    <source>
        <dbReference type="Pfam" id="PF07589"/>
    </source>
</evidence>
<dbReference type="OrthoDB" id="8775303at2"/>
<feature type="chain" id="PRO_5012549719" evidence="1">
    <location>
        <begin position="26"/>
        <end position="352"/>
    </location>
</feature>
<organism evidence="4 5">
    <name type="scientific">Rhizorhabdus histidinilytica</name>
    <dbReference type="NCBI Taxonomy" id="439228"/>
    <lineage>
        <taxon>Bacteria</taxon>
        <taxon>Pseudomonadati</taxon>
        <taxon>Pseudomonadota</taxon>
        <taxon>Alphaproteobacteria</taxon>
        <taxon>Sphingomonadales</taxon>
        <taxon>Sphingomonadaceae</taxon>
        <taxon>Rhizorhabdus</taxon>
    </lineage>
</organism>
<dbReference type="EMBL" id="FUYM01000005">
    <property type="protein sequence ID" value="SKB73662.1"/>
    <property type="molecule type" value="Genomic_DNA"/>
</dbReference>
<name>A0A1T5DPU0_9SPHN</name>
<dbReference type="AlphaFoldDB" id="A0A1T5DPU0"/>
<feature type="domain" description="Choice-of-anchor A" evidence="3">
    <location>
        <begin position="37"/>
        <end position="302"/>
    </location>
</feature>